<dbReference type="AlphaFoldDB" id="A0AAE3LK25"/>
<comment type="caution">
    <text evidence="1">The sequence shown here is derived from an EMBL/GenBank/DDBJ whole genome shotgun (WGS) entry which is preliminary data.</text>
</comment>
<name>A0AAE3LK25_9FIRM</name>
<sequence length="69" mass="7363">MASFTENLGLKKPDRTDRFSIEDFNGNMDIIDTIPDMASGQSLVGVSVGEAYGNIGIIGIAEAVEDENI</sequence>
<keyword evidence="2" id="KW-1185">Reference proteome</keyword>
<proteinExistence type="predicted"/>
<accession>A0AAE3LK25</accession>
<gene>
    <name evidence="1" type="ORF">OCV57_04980</name>
</gene>
<dbReference type="RefSeq" id="WP_256322722.1">
    <property type="nucleotide sequence ID" value="NZ_JAOQJZ010000004.1"/>
</dbReference>
<dbReference type="EMBL" id="JAOQJZ010000004">
    <property type="protein sequence ID" value="MCU6705282.1"/>
    <property type="molecule type" value="Genomic_DNA"/>
</dbReference>
<evidence type="ECO:0000313" key="2">
    <source>
        <dbReference type="Proteomes" id="UP001208131"/>
    </source>
</evidence>
<organism evidence="1 2">
    <name type="scientific">Hominimerdicola aceti</name>
    <dbReference type="NCBI Taxonomy" id="2981726"/>
    <lineage>
        <taxon>Bacteria</taxon>
        <taxon>Bacillati</taxon>
        <taxon>Bacillota</taxon>
        <taxon>Clostridia</taxon>
        <taxon>Eubacteriales</taxon>
        <taxon>Oscillospiraceae</taxon>
        <taxon>Hominimerdicola</taxon>
    </lineage>
</organism>
<protein>
    <submittedName>
        <fullName evidence="1">Uncharacterized protein</fullName>
    </submittedName>
</protein>
<evidence type="ECO:0000313" key="1">
    <source>
        <dbReference type="EMBL" id="MCU6705282.1"/>
    </source>
</evidence>
<reference evidence="1 2" key="1">
    <citation type="journal article" date="2021" name="ISME Commun">
        <title>Automated analysis of genomic sequences facilitates high-throughput and comprehensive description of bacteria.</title>
        <authorList>
            <person name="Hitch T.C.A."/>
        </authorList>
    </citation>
    <scope>NUCLEOTIDE SEQUENCE [LARGE SCALE GENOMIC DNA]</scope>
    <source>
        <strain evidence="1 2">Sanger_31</strain>
    </source>
</reference>
<dbReference type="Proteomes" id="UP001208131">
    <property type="component" value="Unassembled WGS sequence"/>
</dbReference>